<name>A0A1H9WG78_9BACI</name>
<evidence type="ECO:0000313" key="1">
    <source>
        <dbReference type="EMBL" id="SES32697.1"/>
    </source>
</evidence>
<dbReference type="RefSeq" id="WP_154718733.1">
    <property type="nucleotide sequence ID" value="NZ_BJVE01000035.1"/>
</dbReference>
<organism evidence="1 2">
    <name type="scientific">Salisediminibacterium halotolerans</name>
    <dbReference type="NCBI Taxonomy" id="517425"/>
    <lineage>
        <taxon>Bacteria</taxon>
        <taxon>Bacillati</taxon>
        <taxon>Bacillota</taxon>
        <taxon>Bacilli</taxon>
        <taxon>Bacillales</taxon>
        <taxon>Bacillaceae</taxon>
        <taxon>Salisediminibacterium</taxon>
    </lineage>
</organism>
<dbReference type="AlphaFoldDB" id="A0A1H9WG78"/>
<protein>
    <submittedName>
        <fullName evidence="1">Uncharacterized protein</fullName>
    </submittedName>
</protein>
<dbReference type="Proteomes" id="UP000199318">
    <property type="component" value="Unassembled WGS sequence"/>
</dbReference>
<accession>A0A1H9WG78</accession>
<dbReference type="EMBL" id="FOGV01000034">
    <property type="protein sequence ID" value="SES32697.1"/>
    <property type="molecule type" value="Genomic_DNA"/>
</dbReference>
<reference evidence="2" key="1">
    <citation type="submission" date="2016-10" db="EMBL/GenBank/DDBJ databases">
        <authorList>
            <person name="de Groot N.N."/>
        </authorList>
    </citation>
    <scope>NUCLEOTIDE SEQUENCE [LARGE SCALE GENOMIC DNA]</scope>
    <source>
        <strain evidence="2">10nlg</strain>
    </source>
</reference>
<sequence>MTQKICPDCGGTLVLDAWEQVHTEMNGTYEIESKLIRKCLLKCGYYEDAEDGESN</sequence>
<evidence type="ECO:0000313" key="2">
    <source>
        <dbReference type="Proteomes" id="UP000199318"/>
    </source>
</evidence>
<comment type="caution">
    <text evidence="1">The sequence shown here is derived from an EMBL/GenBank/DDBJ whole genome shotgun (WGS) entry which is preliminary data.</text>
</comment>
<gene>
    <name evidence="1" type="ORF">SAMN05444126_13417</name>
</gene>
<keyword evidence="2" id="KW-1185">Reference proteome</keyword>
<proteinExistence type="predicted"/>